<proteinExistence type="predicted"/>
<keyword evidence="2" id="KW-1185">Reference proteome</keyword>
<name>A0AAW0LT51_QUESU</name>
<sequence>MKEKFQLIVATFENLSICLTCPFVTIQRRFQFLTLLQRSGHAW</sequence>
<reference evidence="1 2" key="1">
    <citation type="journal article" date="2018" name="Sci. Data">
        <title>The draft genome sequence of cork oak.</title>
        <authorList>
            <person name="Ramos A.M."/>
            <person name="Usie A."/>
            <person name="Barbosa P."/>
            <person name="Barros P.M."/>
            <person name="Capote T."/>
            <person name="Chaves I."/>
            <person name="Simoes F."/>
            <person name="Abreu I."/>
            <person name="Carrasquinho I."/>
            <person name="Faro C."/>
            <person name="Guimaraes J.B."/>
            <person name="Mendonca D."/>
            <person name="Nobrega F."/>
            <person name="Rodrigues L."/>
            <person name="Saibo N.J.M."/>
            <person name="Varela M.C."/>
            <person name="Egas C."/>
            <person name="Matos J."/>
            <person name="Miguel C.M."/>
            <person name="Oliveira M.M."/>
            <person name="Ricardo C.P."/>
            <person name="Goncalves S."/>
        </authorList>
    </citation>
    <scope>NUCLEOTIDE SEQUENCE [LARGE SCALE GENOMIC DNA]</scope>
    <source>
        <strain evidence="2">cv. HL8</strain>
    </source>
</reference>
<dbReference type="Proteomes" id="UP000237347">
    <property type="component" value="Unassembled WGS sequence"/>
</dbReference>
<protein>
    <submittedName>
        <fullName evidence="1">Uncharacterized protein</fullName>
    </submittedName>
</protein>
<evidence type="ECO:0000313" key="2">
    <source>
        <dbReference type="Proteomes" id="UP000237347"/>
    </source>
</evidence>
<organism evidence="1 2">
    <name type="scientific">Quercus suber</name>
    <name type="common">Cork oak</name>
    <dbReference type="NCBI Taxonomy" id="58331"/>
    <lineage>
        <taxon>Eukaryota</taxon>
        <taxon>Viridiplantae</taxon>
        <taxon>Streptophyta</taxon>
        <taxon>Embryophyta</taxon>
        <taxon>Tracheophyta</taxon>
        <taxon>Spermatophyta</taxon>
        <taxon>Magnoliopsida</taxon>
        <taxon>eudicotyledons</taxon>
        <taxon>Gunneridae</taxon>
        <taxon>Pentapetalae</taxon>
        <taxon>rosids</taxon>
        <taxon>fabids</taxon>
        <taxon>Fagales</taxon>
        <taxon>Fagaceae</taxon>
        <taxon>Quercus</taxon>
    </lineage>
</organism>
<gene>
    <name evidence="1" type="ORF">CFP56_032883</name>
</gene>
<comment type="caution">
    <text evidence="1">The sequence shown here is derived from an EMBL/GenBank/DDBJ whole genome shotgun (WGS) entry which is preliminary data.</text>
</comment>
<dbReference type="EMBL" id="PKMF04000057">
    <property type="protein sequence ID" value="KAK7854201.1"/>
    <property type="molecule type" value="Genomic_DNA"/>
</dbReference>
<evidence type="ECO:0000313" key="1">
    <source>
        <dbReference type="EMBL" id="KAK7854201.1"/>
    </source>
</evidence>
<dbReference type="AlphaFoldDB" id="A0AAW0LT51"/>
<accession>A0AAW0LT51</accession>